<keyword evidence="3 4" id="KW-0408">Iron</keyword>
<dbReference type="Pfam" id="PF03171">
    <property type="entry name" value="2OG-FeII_Oxy"/>
    <property type="match status" value="1"/>
</dbReference>
<evidence type="ECO:0000256" key="4">
    <source>
        <dbReference type="RuleBase" id="RU003682"/>
    </source>
</evidence>
<name>A0A7C9CMG9_OPUST</name>
<evidence type="ECO:0000256" key="3">
    <source>
        <dbReference type="ARBA" id="ARBA00023004"/>
    </source>
</evidence>
<dbReference type="SUPFAM" id="SSF51197">
    <property type="entry name" value="Clavaminate synthase-like"/>
    <property type="match status" value="1"/>
</dbReference>
<dbReference type="Gene3D" id="2.60.120.330">
    <property type="entry name" value="B-lactam Antibiotic, Isopenicillin N Synthase, Chain"/>
    <property type="match status" value="1"/>
</dbReference>
<reference evidence="6" key="2">
    <citation type="submission" date="2020-07" db="EMBL/GenBank/DDBJ databases">
        <authorList>
            <person name="Vera ALvarez R."/>
            <person name="Arias-Moreno D.M."/>
            <person name="Jimenez-Jacinto V."/>
            <person name="Jimenez-Bremont J.F."/>
            <person name="Swaminathan K."/>
            <person name="Moose S.P."/>
            <person name="Guerrero-Gonzalez M.L."/>
            <person name="Marino-Ramirez L."/>
            <person name="Landsman D."/>
            <person name="Rodriguez-Kessler M."/>
            <person name="Delgado-Sanchez P."/>
        </authorList>
    </citation>
    <scope>NUCLEOTIDE SEQUENCE</scope>
    <source>
        <tissue evidence="6">Cladode</tissue>
    </source>
</reference>
<evidence type="ECO:0000313" key="6">
    <source>
        <dbReference type="EMBL" id="MBA4619144.1"/>
    </source>
</evidence>
<dbReference type="GO" id="GO:0016491">
    <property type="term" value="F:oxidoreductase activity"/>
    <property type="evidence" value="ECO:0007669"/>
    <property type="project" value="UniProtKB-KW"/>
</dbReference>
<protein>
    <recommendedName>
        <fullName evidence="5">Fe2OG dioxygenase domain-containing protein</fullName>
    </recommendedName>
</protein>
<evidence type="ECO:0000259" key="5">
    <source>
        <dbReference type="PROSITE" id="PS51471"/>
    </source>
</evidence>
<dbReference type="InterPro" id="IPR027443">
    <property type="entry name" value="IPNS-like_sf"/>
</dbReference>
<organism evidence="6">
    <name type="scientific">Opuntia streptacantha</name>
    <name type="common">Prickly pear cactus</name>
    <name type="synonym">Opuntia cardona</name>
    <dbReference type="NCBI Taxonomy" id="393608"/>
    <lineage>
        <taxon>Eukaryota</taxon>
        <taxon>Viridiplantae</taxon>
        <taxon>Streptophyta</taxon>
        <taxon>Embryophyta</taxon>
        <taxon>Tracheophyta</taxon>
        <taxon>Spermatophyta</taxon>
        <taxon>Magnoliopsida</taxon>
        <taxon>eudicotyledons</taxon>
        <taxon>Gunneridae</taxon>
        <taxon>Pentapetalae</taxon>
        <taxon>Caryophyllales</taxon>
        <taxon>Cactineae</taxon>
        <taxon>Cactaceae</taxon>
        <taxon>Opuntioideae</taxon>
        <taxon>Opuntia</taxon>
    </lineage>
</organism>
<reference evidence="6" key="1">
    <citation type="journal article" date="2013" name="J. Plant Res.">
        <title>Effect of fungi and light on seed germination of three Opuntia species from semiarid lands of central Mexico.</title>
        <authorList>
            <person name="Delgado-Sanchez P."/>
            <person name="Jimenez-Bremont J.F."/>
            <person name="Guerrero-Gonzalez Mde L."/>
            <person name="Flores J."/>
        </authorList>
    </citation>
    <scope>NUCLEOTIDE SEQUENCE</scope>
    <source>
        <tissue evidence="6">Cladode</tissue>
    </source>
</reference>
<dbReference type="InterPro" id="IPR044861">
    <property type="entry name" value="IPNS-like_FE2OG_OXY"/>
</dbReference>
<evidence type="ECO:0000256" key="2">
    <source>
        <dbReference type="ARBA" id="ARBA00022723"/>
    </source>
</evidence>
<dbReference type="Pfam" id="PF14226">
    <property type="entry name" value="DIOX_N"/>
    <property type="match status" value="1"/>
</dbReference>
<dbReference type="InterPro" id="IPR005123">
    <property type="entry name" value="Oxoglu/Fe-dep_dioxygenase_dom"/>
</dbReference>
<dbReference type="PROSITE" id="PS51471">
    <property type="entry name" value="FE2OG_OXY"/>
    <property type="match status" value="1"/>
</dbReference>
<sequence length="285" mass="32405">MDDRKSVVQQIMDAGREYGGFQVINHGVPIKLMDELRGACKEFFELSHEEKLKYIQGDYNKCKLLTSRIGYDHENVHFWRDLLRFACSDPLEEAREHWPDKPANYRDVTEKYIKKLNELSSNLLELICEGLGLEPGYFKNNNKLIQEKSFAVNYYPPCPDPSVALGIAMHSDPSILTLLLQGDVPGLQVWTKDGEWLTVEPIPDAIMVSVGYFLEIVSNGKLKADQHRAVTNAKKPRISAVLFSGPSRDSIVEPEKALLNAEHPPLFKPIQCFEYLLQKNKGMKA</sequence>
<dbReference type="AlphaFoldDB" id="A0A7C9CMG9"/>
<accession>A0A7C9CMG9</accession>
<dbReference type="EMBL" id="GISG01023969">
    <property type="protein sequence ID" value="MBA4619143.1"/>
    <property type="molecule type" value="Transcribed_RNA"/>
</dbReference>
<dbReference type="PANTHER" id="PTHR47991">
    <property type="entry name" value="OXOGLUTARATE/IRON-DEPENDENT DIOXYGENASE"/>
    <property type="match status" value="1"/>
</dbReference>
<evidence type="ECO:0000256" key="1">
    <source>
        <dbReference type="ARBA" id="ARBA00008056"/>
    </source>
</evidence>
<keyword evidence="2 4" id="KW-0479">Metal-binding</keyword>
<feature type="domain" description="Fe2OG dioxygenase" evidence="5">
    <location>
        <begin position="140"/>
        <end position="246"/>
    </location>
</feature>
<dbReference type="GO" id="GO:0046872">
    <property type="term" value="F:metal ion binding"/>
    <property type="evidence" value="ECO:0007669"/>
    <property type="project" value="UniProtKB-KW"/>
</dbReference>
<proteinExistence type="inferred from homology"/>
<dbReference type="InterPro" id="IPR050295">
    <property type="entry name" value="Plant_2OG-oxidoreductases"/>
</dbReference>
<comment type="similarity">
    <text evidence="1 4">Belongs to the iron/ascorbate-dependent oxidoreductase family.</text>
</comment>
<dbReference type="EMBL" id="GISG01023970">
    <property type="protein sequence ID" value="MBA4619144.1"/>
    <property type="molecule type" value="Transcribed_RNA"/>
</dbReference>
<dbReference type="InterPro" id="IPR026992">
    <property type="entry name" value="DIOX_N"/>
</dbReference>
<keyword evidence="4" id="KW-0560">Oxidoreductase</keyword>